<evidence type="ECO:0000256" key="7">
    <source>
        <dbReference type="ARBA" id="ARBA00023136"/>
    </source>
</evidence>
<evidence type="ECO:0000256" key="3">
    <source>
        <dbReference type="ARBA" id="ARBA00020975"/>
    </source>
</evidence>
<evidence type="ECO:0000256" key="5">
    <source>
        <dbReference type="ARBA" id="ARBA00022927"/>
    </source>
</evidence>
<dbReference type="AlphaFoldDB" id="A0AAN7TUW7"/>
<dbReference type="Pfam" id="PF20663">
    <property type="entry name" value="COG4_N"/>
    <property type="match status" value="1"/>
</dbReference>
<dbReference type="InterPro" id="IPR013167">
    <property type="entry name" value="COG4_M"/>
</dbReference>
<dbReference type="PANTHER" id="PTHR24016:SF0">
    <property type="entry name" value="CONSERVED OLIGOMERIC GOLGI COMPLEX SUBUNIT 4"/>
    <property type="match status" value="1"/>
</dbReference>
<comment type="subcellular location">
    <subcellularLocation>
        <location evidence="1">Golgi apparatus membrane</location>
        <topology evidence="1">Peripheral membrane protein</topology>
    </subcellularLocation>
</comment>
<keyword evidence="7" id="KW-0472">Membrane</keyword>
<dbReference type="Pfam" id="PF08318">
    <property type="entry name" value="COG4_m"/>
    <property type="match status" value="1"/>
</dbReference>
<keyword evidence="13" id="KW-1185">Reference proteome</keyword>
<dbReference type="InterPro" id="IPR048682">
    <property type="entry name" value="COG4"/>
</dbReference>
<evidence type="ECO:0000313" key="12">
    <source>
        <dbReference type="EMBL" id="KAK5576491.1"/>
    </source>
</evidence>
<evidence type="ECO:0000256" key="2">
    <source>
        <dbReference type="ARBA" id="ARBA00009215"/>
    </source>
</evidence>
<dbReference type="PANTHER" id="PTHR24016">
    <property type="entry name" value="CONSERVED OLIGOMERIC GOLGI COMPLEX SUBUNIT 4"/>
    <property type="match status" value="1"/>
</dbReference>
<evidence type="ECO:0000256" key="4">
    <source>
        <dbReference type="ARBA" id="ARBA00022448"/>
    </source>
</evidence>
<accession>A0AAN7TUW7</accession>
<feature type="domain" description="COG4 transport protein middle alpha-helical bundle" evidence="11">
    <location>
        <begin position="156"/>
        <end position="565"/>
    </location>
</feature>
<protein>
    <recommendedName>
        <fullName evidence="3">Conserved oligomeric Golgi complex subunit 4</fullName>
    </recommendedName>
    <alternativeName>
        <fullName evidence="8">Component of oligomeric Golgi complex 4</fullName>
    </alternativeName>
</protein>
<keyword evidence="5" id="KW-0653">Protein transport</keyword>
<keyword evidence="4" id="KW-0813">Transport</keyword>
<dbReference type="SMART" id="SM00762">
    <property type="entry name" value="Cog4"/>
    <property type="match status" value="1"/>
</dbReference>
<name>A0AAN7TUW7_9MYCE</name>
<organism evidence="12 13">
    <name type="scientific">Dictyostelium firmibasis</name>
    <dbReference type="NCBI Taxonomy" id="79012"/>
    <lineage>
        <taxon>Eukaryota</taxon>
        <taxon>Amoebozoa</taxon>
        <taxon>Evosea</taxon>
        <taxon>Eumycetozoa</taxon>
        <taxon>Dictyostelia</taxon>
        <taxon>Dictyosteliales</taxon>
        <taxon>Dictyosteliaceae</taxon>
        <taxon>Dictyostelium</taxon>
    </lineage>
</organism>
<evidence type="ECO:0000256" key="9">
    <source>
        <dbReference type="SAM" id="Coils"/>
    </source>
</evidence>
<dbReference type="GO" id="GO:0000139">
    <property type="term" value="C:Golgi membrane"/>
    <property type="evidence" value="ECO:0007669"/>
    <property type="project" value="UniProtKB-SubCell"/>
</dbReference>
<evidence type="ECO:0000259" key="11">
    <source>
        <dbReference type="SMART" id="SM00762"/>
    </source>
</evidence>
<dbReference type="InterPro" id="IPR048684">
    <property type="entry name" value="COG4_C"/>
</dbReference>
<evidence type="ECO:0000256" key="1">
    <source>
        <dbReference type="ARBA" id="ARBA00004395"/>
    </source>
</evidence>
<reference evidence="12 13" key="1">
    <citation type="submission" date="2023-11" db="EMBL/GenBank/DDBJ databases">
        <title>Dfirmibasis_genome.</title>
        <authorList>
            <person name="Edelbroek B."/>
            <person name="Kjellin J."/>
            <person name="Jerlstrom-Hultqvist J."/>
            <person name="Soderbom F."/>
        </authorList>
    </citation>
    <scope>NUCLEOTIDE SEQUENCE [LARGE SCALE GENOMIC DNA]</scope>
    <source>
        <strain evidence="12 13">TNS-C-14</strain>
    </source>
</reference>
<dbReference type="EMBL" id="JAVFKY010000005">
    <property type="protein sequence ID" value="KAK5576491.1"/>
    <property type="molecule type" value="Genomic_DNA"/>
</dbReference>
<comment type="similarity">
    <text evidence="2">Belongs to the COG4 family.</text>
</comment>
<feature type="coiled-coil region" evidence="9">
    <location>
        <begin position="385"/>
        <end position="423"/>
    </location>
</feature>
<dbReference type="Proteomes" id="UP001344447">
    <property type="component" value="Unassembled WGS sequence"/>
</dbReference>
<keyword evidence="9" id="KW-0175">Coiled coil</keyword>
<evidence type="ECO:0000313" key="13">
    <source>
        <dbReference type="Proteomes" id="UP001344447"/>
    </source>
</evidence>
<gene>
    <name evidence="12" type="ORF">RB653_007635</name>
</gene>
<dbReference type="Gene3D" id="1.20.58.1970">
    <property type="match status" value="1"/>
</dbReference>
<evidence type="ECO:0000256" key="8">
    <source>
        <dbReference type="ARBA" id="ARBA00031340"/>
    </source>
</evidence>
<evidence type="ECO:0000256" key="10">
    <source>
        <dbReference type="SAM" id="MobiDB-lite"/>
    </source>
</evidence>
<feature type="region of interest" description="Disordered" evidence="10">
    <location>
        <begin position="619"/>
        <end position="640"/>
    </location>
</feature>
<dbReference type="GO" id="GO:0015031">
    <property type="term" value="P:protein transport"/>
    <property type="evidence" value="ECO:0007669"/>
    <property type="project" value="UniProtKB-KW"/>
</dbReference>
<keyword evidence="6" id="KW-0333">Golgi apparatus</keyword>
<proteinExistence type="inferred from homology"/>
<evidence type="ECO:0000256" key="6">
    <source>
        <dbReference type="ARBA" id="ARBA00023034"/>
    </source>
</evidence>
<comment type="caution">
    <text evidence="12">The sequence shown here is derived from an EMBL/GenBank/DDBJ whole genome shotgun (WGS) entry which is preliminary data.</text>
</comment>
<dbReference type="Pfam" id="PF20662">
    <property type="entry name" value="COG4_C"/>
    <property type="match status" value="1"/>
</dbReference>
<dbReference type="InterPro" id="IPR048680">
    <property type="entry name" value="COG4_N"/>
</dbReference>
<feature type="region of interest" description="Disordered" evidence="10">
    <location>
        <begin position="468"/>
        <end position="511"/>
    </location>
</feature>
<sequence>MDELIVDFNNLDSNLSIDDAKKYLQNLISRDKAIETNLKQYIKLKDDLEIQMESFDNEIPEYLTLSLKKSNELNYRISSTCQLAENLSSKVKKLDNIRERIKDTLKKVDDIIDLKNCIEGVQISMEREDYEGAAFHINRYLSIDKSVLEDNSSEKLAIAEKKLLSMIESKYQQSLQDNDQKQVLRFSILYVPLEKPLEGIDKYCNYLKNQSKKLDAMITHYRNYIQSPKTIKPISAVSIITKIFEHFAAIIEDDLPIIKSEFGVLHCPHFILNITQQCDYYSSKIYDSFNDQFQTNKYVNDILIYKQQLEKLQQQDGGKVSEKIDPRNFAQFLDETSMISKATKFYEKYLIRKEHSIKADIYQYYSKLEKEKLEKLNSIKSTIITSSNQQQYQQYQQQLEIQENKENEKLQKLIQEKDKQMKQTIYSNVTKQKMNQLLGNYILLEEYFMVESVNKAIQMESLQSIDSENSNINNNSSSSISSSSSSSLSSITPSSISSTSTTTTTSSSQSQQSTDSTMIDFIFFVLQKSLQRSIDSHSIQTLNVICNRLCRILSQTRDNLKKIFREYIIRSSSKSVMDYQSSLQVLNNLETSSEYIIRLKKEFDMKSLKIYPIYKDEKPKDNHLESNETDSVEPSKSEENNNIIRNQLNLELKKKQENDRDQVNILSNEFSNCSKSFSKILQEEIESLFKSVQPRLKNVLNQFTLVNYEINQLEYDNNDINDPFVLQFTLEISHFFKPFQEHLSITNYDFLVHQTIQFILKKIEGITIQQKKFTLLGGLQFGKDLRAISTYFTKISQSTIRDKFSKLNQISSFLILESLSEVEDHWNENRNSPTWKLSSSEVQKILMIRVDFNHDQILKLKFN</sequence>